<dbReference type="Proteomes" id="UP001221413">
    <property type="component" value="Unassembled WGS sequence"/>
</dbReference>
<organism evidence="3 4">
    <name type="scientific">Drechslerella dactyloides</name>
    <name type="common">Nematode-trapping fungus</name>
    <name type="synonym">Arthrobotrys dactyloides</name>
    <dbReference type="NCBI Taxonomy" id="74499"/>
    <lineage>
        <taxon>Eukaryota</taxon>
        <taxon>Fungi</taxon>
        <taxon>Dikarya</taxon>
        <taxon>Ascomycota</taxon>
        <taxon>Pezizomycotina</taxon>
        <taxon>Orbiliomycetes</taxon>
        <taxon>Orbiliales</taxon>
        <taxon>Orbiliaceae</taxon>
        <taxon>Drechslerella</taxon>
    </lineage>
</organism>
<evidence type="ECO:0000313" key="4">
    <source>
        <dbReference type="Proteomes" id="UP001221413"/>
    </source>
</evidence>
<dbReference type="EMBL" id="JAQGDS010000013">
    <property type="protein sequence ID" value="KAJ6256429.1"/>
    <property type="molecule type" value="Genomic_DNA"/>
</dbReference>
<accession>A0AAD6IRB1</accession>
<evidence type="ECO:0000256" key="1">
    <source>
        <dbReference type="SAM" id="Coils"/>
    </source>
</evidence>
<evidence type="ECO:0000256" key="2">
    <source>
        <dbReference type="SAM" id="MobiDB-lite"/>
    </source>
</evidence>
<keyword evidence="4" id="KW-1185">Reference proteome</keyword>
<feature type="compositionally biased region" description="Basic and acidic residues" evidence="2">
    <location>
        <begin position="381"/>
        <end position="402"/>
    </location>
</feature>
<evidence type="ECO:0000313" key="3">
    <source>
        <dbReference type="EMBL" id="KAJ6256429.1"/>
    </source>
</evidence>
<dbReference type="AlphaFoldDB" id="A0AAD6IRB1"/>
<comment type="caution">
    <text evidence="3">The sequence shown here is derived from an EMBL/GenBank/DDBJ whole genome shotgun (WGS) entry which is preliminary data.</text>
</comment>
<name>A0AAD6IRB1_DREDA</name>
<keyword evidence="1" id="KW-0175">Coiled coil</keyword>
<gene>
    <name evidence="3" type="ORF">Dda_8930</name>
</gene>
<feature type="region of interest" description="Disordered" evidence="2">
    <location>
        <begin position="261"/>
        <end position="299"/>
    </location>
</feature>
<reference evidence="3" key="1">
    <citation type="submission" date="2023-01" db="EMBL/GenBank/DDBJ databases">
        <title>The chitinases involved in constricting ring structure development in the nematode-trapping fungus Drechslerella dactyloides.</title>
        <authorList>
            <person name="Wang R."/>
            <person name="Zhang L."/>
            <person name="Tang P."/>
            <person name="Li S."/>
            <person name="Liang L."/>
        </authorList>
    </citation>
    <scope>NUCLEOTIDE SEQUENCE</scope>
    <source>
        <strain evidence="3">YMF1.00031</strain>
    </source>
</reference>
<sequence>MSSLLFRRCRPRRFNINPNLSRTSVRYSHRIKPKLDPHYVFPGQQIHPDLVPLLRNLVSPFTSAALPHTHIWKILFTAKQPRDPVSTTNLKAFSEHCQDLLARDTAIVCLVPGQDPPIKWWLSDIVRSMDNPDLELDLLTETRKGASSRILGFPVISDQHYSIHQRLGFKGPRDGLPKWAPPVEYKAPDHHLLHVIGPDNIVRFTQVLPTHIGFNVLEIVRTVHALQTAEDYDILIPADWTPGRDALMPVDRKRQKKGIEALKRDVESQSAPATPLITNPDDPEDDGKALRDRDEDGEIEINETNIEQILDEHKRKLDEEQAAQEEDQDERIPPGEVWQVLPYLKYVRIDDSVDNTASVIGYENMRTDLLRSFERFKVEKDEKNKEEKERLRQMQRKQDMRRLGALSGMTNTRGW</sequence>
<dbReference type="InterPro" id="IPR036249">
    <property type="entry name" value="Thioredoxin-like_sf"/>
</dbReference>
<proteinExistence type="predicted"/>
<protein>
    <submittedName>
        <fullName evidence="3">Uncharacterized protein</fullName>
    </submittedName>
</protein>
<feature type="region of interest" description="Disordered" evidence="2">
    <location>
        <begin position="381"/>
        <end position="415"/>
    </location>
</feature>
<dbReference type="SUPFAM" id="SSF52833">
    <property type="entry name" value="Thioredoxin-like"/>
    <property type="match status" value="1"/>
</dbReference>
<dbReference type="Gene3D" id="3.40.30.10">
    <property type="entry name" value="Glutaredoxin"/>
    <property type="match status" value="1"/>
</dbReference>
<feature type="coiled-coil region" evidence="1">
    <location>
        <begin position="303"/>
        <end position="330"/>
    </location>
</feature>